<keyword evidence="2" id="KW-0378">Hydrolase</keyword>
<reference evidence="2 3" key="1">
    <citation type="submission" date="2019-11" db="EMBL/GenBank/DDBJ databases">
        <title>Comparative genomics of hydrocarbon-degrading Desulfosarcina strains.</title>
        <authorList>
            <person name="Watanabe M."/>
            <person name="Kojima H."/>
            <person name="Fukui M."/>
        </authorList>
    </citation>
    <scope>NUCLEOTIDE SEQUENCE [LARGE SCALE GENOMIC DNA]</scope>
    <source>
        <strain evidence="2 3">PL12</strain>
    </source>
</reference>
<dbReference type="AlphaFoldDB" id="A0A5K7YP83"/>
<dbReference type="InterPro" id="IPR000073">
    <property type="entry name" value="AB_hydrolase_1"/>
</dbReference>
<name>A0A5K7YP83_9BACT</name>
<dbReference type="PANTHER" id="PTHR43798">
    <property type="entry name" value="MONOACYLGLYCEROL LIPASE"/>
    <property type="match status" value="1"/>
</dbReference>
<accession>A0A5K7YP83</accession>
<dbReference type="OrthoDB" id="5338718at2"/>
<dbReference type="Proteomes" id="UP000427906">
    <property type="component" value="Chromosome"/>
</dbReference>
<evidence type="ECO:0000313" key="3">
    <source>
        <dbReference type="Proteomes" id="UP000427906"/>
    </source>
</evidence>
<keyword evidence="3" id="KW-1185">Reference proteome</keyword>
<dbReference type="Gene3D" id="3.40.50.1820">
    <property type="entry name" value="alpha/beta hydrolase"/>
    <property type="match status" value="1"/>
</dbReference>
<dbReference type="SUPFAM" id="SSF53474">
    <property type="entry name" value="alpha/beta-Hydrolases"/>
    <property type="match status" value="1"/>
</dbReference>
<proteinExistence type="predicted"/>
<evidence type="ECO:0000313" key="2">
    <source>
        <dbReference type="EMBL" id="BBO68164.1"/>
    </source>
</evidence>
<evidence type="ECO:0000259" key="1">
    <source>
        <dbReference type="Pfam" id="PF12697"/>
    </source>
</evidence>
<gene>
    <name evidence="2" type="ORF">DSCA_20940</name>
</gene>
<dbReference type="Pfam" id="PF12697">
    <property type="entry name" value="Abhydrolase_6"/>
    <property type="match status" value="1"/>
</dbReference>
<dbReference type="EMBL" id="AP021874">
    <property type="protein sequence ID" value="BBO68164.1"/>
    <property type="molecule type" value="Genomic_DNA"/>
</dbReference>
<protein>
    <submittedName>
        <fullName evidence="2">Alpha/beta hydrolase</fullName>
    </submittedName>
</protein>
<organism evidence="2 3">
    <name type="scientific">Desulfosarcina alkanivorans</name>
    <dbReference type="NCBI Taxonomy" id="571177"/>
    <lineage>
        <taxon>Bacteria</taxon>
        <taxon>Pseudomonadati</taxon>
        <taxon>Thermodesulfobacteriota</taxon>
        <taxon>Desulfobacteria</taxon>
        <taxon>Desulfobacterales</taxon>
        <taxon>Desulfosarcinaceae</taxon>
        <taxon>Desulfosarcina</taxon>
    </lineage>
</organism>
<dbReference type="GO" id="GO:0016787">
    <property type="term" value="F:hydrolase activity"/>
    <property type="evidence" value="ECO:0007669"/>
    <property type="project" value="UniProtKB-KW"/>
</dbReference>
<dbReference type="RefSeq" id="WP_155316353.1">
    <property type="nucleotide sequence ID" value="NZ_AP021874.1"/>
</dbReference>
<dbReference type="KEGG" id="dalk:DSCA_20940"/>
<feature type="domain" description="AB hydrolase-1" evidence="1">
    <location>
        <begin position="25"/>
        <end position="247"/>
    </location>
</feature>
<dbReference type="InterPro" id="IPR050266">
    <property type="entry name" value="AB_hydrolase_sf"/>
</dbReference>
<sequence length="257" mass="27471">MIARKENGIAFLAGRWPLLPDRPTLVFIHGAGQEGRFWQAQIEGLSERANTIAVDLPGHGNSSGDGFRTVPDYARSVMEFIDTLSLPAPIPCGLSLGGAIALDLLVHHGARLKAGVLANTGARLKVLPAMVDTIENDYDQHLDGLVSFAVARGNQDDEDICRNVLACSTAGPVVTANDFRACDAFDLSDRLSSVSVPVLVLSAADDILTPVKYAEAMADRIHGARHVTLDGAGHMAPIEQPAAFNRAIERFLESLVR</sequence>
<dbReference type="PRINTS" id="PR00111">
    <property type="entry name" value="ABHYDROLASE"/>
</dbReference>
<dbReference type="InterPro" id="IPR029058">
    <property type="entry name" value="AB_hydrolase_fold"/>
</dbReference>